<reference evidence="3" key="1">
    <citation type="journal article" date="2010" name="Science">
        <title>Plasticity of animal genome architecture unmasked by rapid evolution of a pelagic tunicate.</title>
        <authorList>
            <person name="Denoeud F."/>
            <person name="Henriet S."/>
            <person name="Mungpakdee S."/>
            <person name="Aury J.M."/>
            <person name="Da Silva C."/>
            <person name="Brinkmann H."/>
            <person name="Mikhaleva J."/>
            <person name="Olsen L.C."/>
            <person name="Jubin C."/>
            <person name="Canestro C."/>
            <person name="Bouquet J.M."/>
            <person name="Danks G."/>
            <person name="Poulain J."/>
            <person name="Campsteijn C."/>
            <person name="Adamski M."/>
            <person name="Cross I."/>
            <person name="Yadetie F."/>
            <person name="Muffato M."/>
            <person name="Louis A."/>
            <person name="Butcher S."/>
            <person name="Tsagkogeorga G."/>
            <person name="Konrad A."/>
            <person name="Singh S."/>
            <person name="Jensen M.F."/>
            <person name="Cong E.H."/>
            <person name="Eikeseth-Otteraa H."/>
            <person name="Noel B."/>
            <person name="Anthouard V."/>
            <person name="Porcel B.M."/>
            <person name="Kachouri-Lafond R."/>
            <person name="Nishino A."/>
            <person name="Ugolini M."/>
            <person name="Chourrout P."/>
            <person name="Nishida H."/>
            <person name="Aasland R."/>
            <person name="Huzurbazar S."/>
            <person name="Westhof E."/>
            <person name="Delsuc F."/>
            <person name="Lehrach H."/>
            <person name="Reinhardt R."/>
            <person name="Weissenbach J."/>
            <person name="Roy S.W."/>
            <person name="Artiguenave F."/>
            <person name="Postlethwait J.H."/>
            <person name="Manak J.R."/>
            <person name="Thompson E.M."/>
            <person name="Jaillon O."/>
            <person name="Du Pasquier L."/>
            <person name="Boudinot P."/>
            <person name="Liberles D.A."/>
            <person name="Volff J.N."/>
            <person name="Philippe H."/>
            <person name="Lenhard B."/>
            <person name="Roest Crollius H."/>
            <person name="Wincker P."/>
            <person name="Chourrout D."/>
        </authorList>
    </citation>
    <scope>NUCLEOTIDE SEQUENCE [LARGE SCALE GENOMIC DNA]</scope>
</reference>
<proteinExistence type="predicted"/>
<dbReference type="EMBL" id="FN653288">
    <property type="protein sequence ID" value="CBY14447.1"/>
    <property type="molecule type" value="Genomic_DNA"/>
</dbReference>
<evidence type="ECO:0000256" key="2">
    <source>
        <dbReference type="SAM" id="MobiDB-lite"/>
    </source>
</evidence>
<keyword evidence="4" id="KW-1185">Reference proteome</keyword>
<feature type="coiled-coil region" evidence="1">
    <location>
        <begin position="116"/>
        <end position="197"/>
    </location>
</feature>
<feature type="region of interest" description="Disordered" evidence="2">
    <location>
        <begin position="713"/>
        <end position="733"/>
    </location>
</feature>
<evidence type="ECO:0000313" key="3">
    <source>
        <dbReference type="EMBL" id="CBY14447.1"/>
    </source>
</evidence>
<gene>
    <name evidence="3" type="ORF">GSOID_T00007448001</name>
</gene>
<dbReference type="Gene3D" id="1.10.30.10">
    <property type="entry name" value="High mobility group box domain"/>
    <property type="match status" value="1"/>
</dbReference>
<feature type="coiled-coil region" evidence="1">
    <location>
        <begin position="419"/>
        <end position="449"/>
    </location>
</feature>
<dbReference type="SUPFAM" id="SSF47095">
    <property type="entry name" value="HMG-box"/>
    <property type="match status" value="1"/>
</dbReference>
<evidence type="ECO:0000313" key="4">
    <source>
        <dbReference type="Proteomes" id="UP000001307"/>
    </source>
</evidence>
<evidence type="ECO:0000256" key="1">
    <source>
        <dbReference type="SAM" id="Coils"/>
    </source>
</evidence>
<dbReference type="InterPro" id="IPR036910">
    <property type="entry name" value="HMG_box_dom_sf"/>
</dbReference>
<dbReference type="OrthoDB" id="10410573at2759"/>
<sequence length="733" mass="85369">MDDYCKIGLTVEEYAADNFRISELSKEKPKKQVKVLNKFKEQQFEILEKFVEDDKAIKIARQKYVNTTSLLHMICPSIEEGLSFEEAAEKSGKRFDKKISDIEKAMFYRLSVFVSKANSSDEKSNKSEKIEELEANVASKIKKIKDLEGKLKKATSDKTPEMLTDMTEKLKDLENLLKTKDDEIAALKDQLKGADLDNSKIARKRRAEKEKNFKTYAEARTEYRKLTDDEKCKYKLLTSKDAKRYQKEYDEYIEKLPEEDREAFISKRPRLEIAKTKAVDIFPGMPAKAPTNLRSLVQKEEMTKVLKKVKKEFDAASSQTEKFAIQIKAVNKYLEGLSAKEIKKRETRLQTLSENYDREMKAWYEDLEEENQAMYDRATWIDSRGKAPLWMDTIPKAPPSSIKAYIMEYVKQKLGDPTKEKLLEGYNQAKENKSRMQKLKNRHKDELANFPQKLDEWIESLNEFQKEVYYENEKLREGATITKEDLEFCEDILKKISESPEDEANILAESTNYERIKKFHLDEAGVKFAGNRRKLSEKRLMKAWKKAHSEGVNSEFMKDILKRVFDCKMKQLKKEEVTGPKASKGFQQQKAKKSAFQKKMDKAYGGEGHPPKPKSMYDCFKDEFLETGLVDDLKAAYKEFLKDNKKKAKATLEYEARKDDYKQQVLEWINTIGSEEKRKYQEQHMKDFTITEVASLSAEEDAADRLVYLDPKTPAAYDPSFLHAADDDEEDEE</sequence>
<dbReference type="AlphaFoldDB" id="E4XXQ3"/>
<dbReference type="InParanoid" id="E4XXQ3"/>
<keyword evidence="1" id="KW-0175">Coiled coil</keyword>
<accession>E4XXQ3</accession>
<protein>
    <submittedName>
        <fullName evidence="3">Uncharacterized protein</fullName>
    </submittedName>
</protein>
<name>E4XXQ3_OIKDI</name>
<organism evidence="3">
    <name type="scientific">Oikopleura dioica</name>
    <name type="common">Tunicate</name>
    <dbReference type="NCBI Taxonomy" id="34765"/>
    <lineage>
        <taxon>Eukaryota</taxon>
        <taxon>Metazoa</taxon>
        <taxon>Chordata</taxon>
        <taxon>Tunicata</taxon>
        <taxon>Appendicularia</taxon>
        <taxon>Copelata</taxon>
        <taxon>Oikopleuridae</taxon>
        <taxon>Oikopleura</taxon>
    </lineage>
</organism>
<dbReference type="Proteomes" id="UP000001307">
    <property type="component" value="Unassembled WGS sequence"/>
</dbReference>